<organism evidence="2 3">
    <name type="scientific">Friedmanniomyces endolithicus</name>
    <dbReference type="NCBI Taxonomy" id="329885"/>
    <lineage>
        <taxon>Eukaryota</taxon>
        <taxon>Fungi</taxon>
        <taxon>Dikarya</taxon>
        <taxon>Ascomycota</taxon>
        <taxon>Pezizomycotina</taxon>
        <taxon>Dothideomycetes</taxon>
        <taxon>Dothideomycetidae</taxon>
        <taxon>Mycosphaerellales</taxon>
        <taxon>Teratosphaeriaceae</taxon>
        <taxon>Friedmanniomyces</taxon>
    </lineage>
</organism>
<dbReference type="Proteomes" id="UP000310066">
    <property type="component" value="Unassembled WGS sequence"/>
</dbReference>
<comment type="caution">
    <text evidence="2">The sequence shown here is derived from an EMBL/GenBank/DDBJ whole genome shotgun (WGS) entry which is preliminary data.</text>
</comment>
<dbReference type="OrthoDB" id="67027at2759"/>
<evidence type="ECO:0000313" key="2">
    <source>
        <dbReference type="EMBL" id="TKA23242.1"/>
    </source>
</evidence>
<evidence type="ECO:0000256" key="1">
    <source>
        <dbReference type="SAM" id="MobiDB-lite"/>
    </source>
</evidence>
<feature type="region of interest" description="Disordered" evidence="1">
    <location>
        <begin position="276"/>
        <end position="298"/>
    </location>
</feature>
<dbReference type="AlphaFoldDB" id="A0A4U0TN92"/>
<name>A0A4U0TN92_9PEZI</name>
<proteinExistence type="predicted"/>
<sequence>MDNFTLADAAEKASNAVIQIFGQYCASTMDVEDGRGSDVESFNALFLQYLDQVQAKTIDAQARTALYPPPRGAMLMWNDFASLSSERLIEPYRLMNNSNHPGVFLNEMLGSDIADTTKSLGYPDTPLHLDDIMPDDNAVLSSRTSSLSGPEGQPADRTILPRGNIPKGRGIQSLARRALKDLEVPRISDIIQFIVDSECVIALLKLFREGRAGERRDCTFLRDDSIRDIYDRIKKRDDMIGFLGLQQMWDLMILFEQSQFKGCQQLSRTFRSANLLGQSSKRGPGNRHNADKARASGVADSLTVPSDLAEPALGWSSLLAAGKGKFFDGDTTCMRTRHTSHVEKLTLYRLFVMSEQDFEWLLNVLDEIQGNYLRELSNKLATLFEDTGAANSISILDASREADFLACPKGTRKLLSMLFS</sequence>
<accession>A0A4U0TN92</accession>
<evidence type="ECO:0000313" key="3">
    <source>
        <dbReference type="Proteomes" id="UP000310066"/>
    </source>
</evidence>
<gene>
    <name evidence="2" type="ORF">B0A54_17922</name>
</gene>
<feature type="region of interest" description="Disordered" evidence="1">
    <location>
        <begin position="140"/>
        <end position="162"/>
    </location>
</feature>
<reference evidence="2 3" key="1">
    <citation type="submission" date="2017-03" db="EMBL/GenBank/DDBJ databases">
        <title>Genomes of endolithic fungi from Antarctica.</title>
        <authorList>
            <person name="Coleine C."/>
            <person name="Masonjones S."/>
            <person name="Stajich J.E."/>
        </authorList>
    </citation>
    <scope>NUCLEOTIDE SEQUENCE [LARGE SCALE GENOMIC DNA]</scope>
    <source>
        <strain evidence="2 3">CCFEE 5311</strain>
    </source>
</reference>
<dbReference type="EMBL" id="NAJP01000229">
    <property type="protein sequence ID" value="TKA23242.1"/>
    <property type="molecule type" value="Genomic_DNA"/>
</dbReference>
<protein>
    <submittedName>
        <fullName evidence="2">Uncharacterized protein</fullName>
    </submittedName>
</protein>